<gene>
    <name evidence="1" type="primary">CTR2</name>
    <name evidence="1" type="ORF">FBU59_002137</name>
</gene>
<protein>
    <submittedName>
        <fullName evidence="1">Copper transpport protein</fullName>
    </submittedName>
</protein>
<name>A0ACC1JC61_9FUNG</name>
<reference evidence="1" key="1">
    <citation type="submission" date="2022-07" db="EMBL/GenBank/DDBJ databases">
        <title>Phylogenomic reconstructions and comparative analyses of Kickxellomycotina fungi.</title>
        <authorList>
            <person name="Reynolds N.K."/>
            <person name="Stajich J.E."/>
            <person name="Barry K."/>
            <person name="Grigoriev I.V."/>
            <person name="Crous P."/>
            <person name="Smith M.E."/>
        </authorList>
    </citation>
    <scope>NUCLEOTIDE SEQUENCE</scope>
    <source>
        <strain evidence="1">NRRL 5244</strain>
    </source>
</reference>
<dbReference type="Proteomes" id="UP001150603">
    <property type="component" value="Unassembled WGS sequence"/>
</dbReference>
<evidence type="ECO:0000313" key="2">
    <source>
        <dbReference type="Proteomes" id="UP001150603"/>
    </source>
</evidence>
<dbReference type="EMBL" id="JANBPW010001118">
    <property type="protein sequence ID" value="KAJ1946044.1"/>
    <property type="molecule type" value="Genomic_DNA"/>
</dbReference>
<evidence type="ECO:0000313" key="1">
    <source>
        <dbReference type="EMBL" id="KAJ1946044.1"/>
    </source>
</evidence>
<organism evidence="1 2">
    <name type="scientific">Linderina macrospora</name>
    <dbReference type="NCBI Taxonomy" id="4868"/>
    <lineage>
        <taxon>Eukaryota</taxon>
        <taxon>Fungi</taxon>
        <taxon>Fungi incertae sedis</taxon>
        <taxon>Zoopagomycota</taxon>
        <taxon>Kickxellomycotina</taxon>
        <taxon>Kickxellomycetes</taxon>
        <taxon>Kickxellales</taxon>
        <taxon>Kickxellaceae</taxon>
        <taxon>Linderina</taxon>
    </lineage>
</organism>
<comment type="caution">
    <text evidence="1">The sequence shown here is derived from an EMBL/GenBank/DDBJ whole genome shotgun (WGS) entry which is preliminary data.</text>
</comment>
<proteinExistence type="predicted"/>
<sequence length="164" mass="17900">MDMPGHGDHGGHGGHGGDGTRPMCAMNMAFNWETSNVCVLFDFWRIDSNASLVFTCLAVFLLGYMYEAARTSVRSWEKSMAPTGTLLPAEGGDEPAVHTAAVPNKVRWQRALFYGLMVAYSYSLMLLFMTYNGYLILAVIGGAIAGHYKYSTDDWGAVRGASCH</sequence>
<keyword evidence="2" id="KW-1185">Reference proteome</keyword>
<accession>A0ACC1JC61</accession>